<dbReference type="InterPro" id="IPR038718">
    <property type="entry name" value="SNF2-like_sf"/>
</dbReference>
<dbReference type="InterPro" id="IPR027417">
    <property type="entry name" value="P-loop_NTPase"/>
</dbReference>
<dbReference type="Pfam" id="PF00176">
    <property type="entry name" value="SNF2-rel_dom"/>
    <property type="match status" value="1"/>
</dbReference>
<protein>
    <submittedName>
        <fullName evidence="7">SNF2-related protein</fullName>
    </submittedName>
</protein>
<feature type="domain" description="Helicase ATP-binding" evidence="5">
    <location>
        <begin position="1039"/>
        <end position="1196"/>
    </location>
</feature>
<organism evidence="7 8">
    <name type="scientific">Streptomyces gamaensis</name>
    <dbReference type="NCBI Taxonomy" id="1763542"/>
    <lineage>
        <taxon>Bacteria</taxon>
        <taxon>Bacillati</taxon>
        <taxon>Actinomycetota</taxon>
        <taxon>Actinomycetes</taxon>
        <taxon>Kitasatosporales</taxon>
        <taxon>Streptomycetaceae</taxon>
        <taxon>Streptomyces</taxon>
    </lineage>
</organism>
<gene>
    <name evidence="7" type="ORF">ACFP1Z_10305</name>
</gene>
<feature type="domain" description="DRBM" evidence="4">
    <location>
        <begin position="430"/>
        <end position="503"/>
    </location>
</feature>
<dbReference type="InterPro" id="IPR014720">
    <property type="entry name" value="dsRBD_dom"/>
</dbReference>
<dbReference type="SMART" id="SM00487">
    <property type="entry name" value="DEXDc"/>
    <property type="match status" value="1"/>
</dbReference>
<name>A0ABW0YWI2_9ACTN</name>
<dbReference type="Gene3D" id="3.30.160.20">
    <property type="match status" value="1"/>
</dbReference>
<dbReference type="InterPro" id="IPR014001">
    <property type="entry name" value="Helicase_ATP-bd"/>
</dbReference>
<evidence type="ECO:0000256" key="3">
    <source>
        <dbReference type="SAM" id="MobiDB-lite"/>
    </source>
</evidence>
<keyword evidence="2" id="KW-0694">RNA-binding</keyword>
<evidence type="ECO:0000313" key="8">
    <source>
        <dbReference type="Proteomes" id="UP001596083"/>
    </source>
</evidence>
<dbReference type="CDD" id="cd18793">
    <property type="entry name" value="SF2_C_SNF"/>
    <property type="match status" value="1"/>
</dbReference>
<proteinExistence type="predicted"/>
<feature type="compositionally biased region" description="Low complexity" evidence="3">
    <location>
        <begin position="226"/>
        <end position="240"/>
    </location>
</feature>
<keyword evidence="8" id="KW-1185">Reference proteome</keyword>
<dbReference type="PROSITE" id="PS51194">
    <property type="entry name" value="HELICASE_CTER"/>
    <property type="match status" value="1"/>
</dbReference>
<feature type="compositionally biased region" description="Pro residues" evidence="3">
    <location>
        <begin position="526"/>
        <end position="536"/>
    </location>
</feature>
<dbReference type="InterPro" id="IPR022138">
    <property type="entry name" value="DUF3670"/>
</dbReference>
<dbReference type="Gene3D" id="3.40.50.300">
    <property type="entry name" value="P-loop containing nucleotide triphosphate hydrolases"/>
    <property type="match status" value="1"/>
</dbReference>
<evidence type="ECO:0000259" key="4">
    <source>
        <dbReference type="PROSITE" id="PS50137"/>
    </source>
</evidence>
<feature type="region of interest" description="Disordered" evidence="3">
    <location>
        <begin position="167"/>
        <end position="210"/>
    </location>
</feature>
<dbReference type="RefSeq" id="WP_390315703.1">
    <property type="nucleotide sequence ID" value="NZ_JBHSPB010000005.1"/>
</dbReference>
<evidence type="ECO:0000256" key="2">
    <source>
        <dbReference type="PROSITE-ProRule" id="PRU00266"/>
    </source>
</evidence>
<keyword evidence="1" id="KW-0378">Hydrolase</keyword>
<dbReference type="SUPFAM" id="SSF52540">
    <property type="entry name" value="P-loop containing nucleoside triphosphate hydrolases"/>
    <property type="match status" value="2"/>
</dbReference>
<dbReference type="InterPro" id="IPR001650">
    <property type="entry name" value="Helicase_C-like"/>
</dbReference>
<evidence type="ECO:0000313" key="7">
    <source>
        <dbReference type="EMBL" id="MFC5720552.1"/>
    </source>
</evidence>
<reference evidence="8" key="1">
    <citation type="journal article" date="2019" name="Int. J. Syst. Evol. Microbiol.">
        <title>The Global Catalogue of Microorganisms (GCM) 10K type strain sequencing project: providing services to taxonomists for standard genome sequencing and annotation.</title>
        <authorList>
            <consortium name="The Broad Institute Genomics Platform"/>
            <consortium name="The Broad Institute Genome Sequencing Center for Infectious Disease"/>
            <person name="Wu L."/>
            <person name="Ma J."/>
        </authorList>
    </citation>
    <scope>NUCLEOTIDE SEQUENCE [LARGE SCALE GENOMIC DNA]</scope>
    <source>
        <strain evidence="8">CGMCC 4.7304</strain>
    </source>
</reference>
<dbReference type="PANTHER" id="PTHR10799">
    <property type="entry name" value="SNF2/RAD54 HELICASE FAMILY"/>
    <property type="match status" value="1"/>
</dbReference>
<feature type="region of interest" description="Disordered" evidence="3">
    <location>
        <begin position="790"/>
        <end position="820"/>
    </location>
</feature>
<dbReference type="InterPro" id="IPR000330">
    <property type="entry name" value="SNF2_N"/>
</dbReference>
<comment type="caution">
    <text evidence="7">The sequence shown here is derived from an EMBL/GenBank/DDBJ whole genome shotgun (WGS) entry which is preliminary data.</text>
</comment>
<feature type="compositionally biased region" description="Basic and acidic residues" evidence="3">
    <location>
        <begin position="195"/>
        <end position="209"/>
    </location>
</feature>
<dbReference type="Pfam" id="PF00271">
    <property type="entry name" value="Helicase_C"/>
    <property type="match status" value="1"/>
</dbReference>
<accession>A0ABW0YWI2</accession>
<feature type="domain" description="Helicase C-terminal" evidence="6">
    <location>
        <begin position="1330"/>
        <end position="1484"/>
    </location>
</feature>
<feature type="region of interest" description="Disordered" evidence="3">
    <location>
        <begin position="1"/>
        <end position="79"/>
    </location>
</feature>
<dbReference type="Pfam" id="PF12419">
    <property type="entry name" value="DUF3670"/>
    <property type="match status" value="1"/>
</dbReference>
<sequence length="1498" mass="160321">MTSEHHGHPAVARENGTLGDHGSSGTGGRPRPDAGRSPQRSGGLAVATRPARHHPGDSGHRAVPGPRDLRPAPALADPDGDSWHTALAAACVGEQFSPSIAEEATRRARDGLLSLRDLRLLLFVADDDPGWQPARDAAALQVASAGGDIARQLLLMHAQIEMWPPPAFTDEQRHPAQGGGGGAHESRARIGPPGHEVEGPPRRAHSQKEARRRALIGLLARLAGVADPSAPNAPGAPGAPGEEDGGAGRVPRAARSDGSGMGVDAFEALLRRRAAAGKPPGDDLLTEILGRAAASRLRHRDLELLLFGTCGDAWQPAREAALGLAARMPPTAATLICWHAEQTGRPLIGYTEQTEGEGPGRTYTVTAHFEEGDGSSTSGDPRPAKSRKTARHYAAVSLLARMTGLAEPRVNVTDRPEGERTVAPLKAGEDPMRLLNKYTQLEVISRPAYAFDQHTHGRRPVFTCTVSCDYRGRRVGVQAGGSARTKAEARIAAARALIGELHRASTGGTPQQDIPRPRQHALSPRVPAPAPPPAPQRPAFVDAHAVGAFVREATAAGCALTYVPGTTPRDARLLFHRADGTPMPATALPAPLARGRYELALAGPEGVRTAGVDGWALPLPEAAVFLPRTDLRTAHPSVHAWERAARIGLHLIAARLVHPALTDTGLDVWRIGPVPPAARRALDALAAWLPPHAHCATAAGRMWPADRALAAFLDGLADTLVRTPGAPVLLGELPYLARPPRPAPQLRLWADAVEDRCEVGPPPRLALRVESPSDTDAQAERLRVTLLLSPPDTEGAEPAEAGPVLTGTVRRPGLSPADRPRVTRALRRAAQDWPPLARLAAQQPPRTLTIDSTEILQLLGPEGQSLATRGIDVHWPAHLRGALTTRTVVGTDTTTGYGTAAGPGSAGRGRFGLTELLDFRWQLALDGEPLSEAEMDALVEAARPLVRLRDTWVLVDAETAHRARHLRLAPLTGVAALTAALSGSVTVDGHDYVCEAAGALADVVTTLRGGERQPEPVPVPRALNAHLRDYQHRALTWLARTTALGFGACLADDMGLGKTLTGIAYHLHRKETGDPGPTLVLCPSSLVTNWAREIARFAPGTPVLRYHGPDRSLDGLTDATVVVTTYGVLRRDHRELAAVHWGLALADEAQNVKNHRTQTARCLRELRPATRIALTGTPVENTLDELWAILDWTNPGLFGTLRRFREQYARDVERDTGSATARRLTRLIAPFLLRRKKTDPGIAPELPPKVHQERVVQLTPEQVALYEANVREAMAAVEGTSGPDRANIVLKLLTALKQICNHPAHYLHNRDAGPEPADRPFAERSAKLKALEDLLTTIVEGGESALVFTGFVVMGELLRTHLAGLGLDPLFLHGSTPVTRRQEMVDAFQAGRHPVLILSVRAAGTGLNLTRAGHVVHYDRTWNPAVEDQATDRAHRIGQQHTVHVHHLISEGTVEDRIAALLQSKRALHDAVLTSGERGLGELSDRELAALVTLGSTR</sequence>
<dbReference type="EMBL" id="JBHSPB010000005">
    <property type="protein sequence ID" value="MFC5720552.1"/>
    <property type="molecule type" value="Genomic_DNA"/>
</dbReference>
<evidence type="ECO:0000259" key="6">
    <source>
        <dbReference type="PROSITE" id="PS51194"/>
    </source>
</evidence>
<evidence type="ECO:0000256" key="1">
    <source>
        <dbReference type="ARBA" id="ARBA00022801"/>
    </source>
</evidence>
<dbReference type="PROSITE" id="PS50137">
    <property type="entry name" value="DS_RBD"/>
    <property type="match status" value="1"/>
</dbReference>
<dbReference type="SUPFAM" id="SSF54768">
    <property type="entry name" value="dsRNA-binding domain-like"/>
    <property type="match status" value="1"/>
</dbReference>
<feature type="region of interest" description="Disordered" evidence="3">
    <location>
        <begin position="226"/>
        <end position="260"/>
    </location>
</feature>
<feature type="region of interest" description="Disordered" evidence="3">
    <location>
        <begin position="502"/>
        <end position="536"/>
    </location>
</feature>
<evidence type="ECO:0000259" key="5">
    <source>
        <dbReference type="PROSITE" id="PS51192"/>
    </source>
</evidence>
<dbReference type="PROSITE" id="PS51192">
    <property type="entry name" value="HELICASE_ATP_BIND_1"/>
    <property type="match status" value="1"/>
</dbReference>
<dbReference type="SMART" id="SM00490">
    <property type="entry name" value="HELICc"/>
    <property type="match status" value="1"/>
</dbReference>
<dbReference type="InterPro" id="IPR049730">
    <property type="entry name" value="SNF2/RAD54-like_C"/>
</dbReference>
<dbReference type="Proteomes" id="UP001596083">
    <property type="component" value="Unassembled WGS sequence"/>
</dbReference>
<dbReference type="Gene3D" id="3.40.50.10810">
    <property type="entry name" value="Tandem AAA-ATPase domain"/>
    <property type="match status" value="1"/>
</dbReference>